<accession>A0ABZ0CWX5</accession>
<sequence>MSQRSEAERLATEEDLSALMDGELDSSAVAGACRAWRDDARLRSQWHVHHLIGDVMRSEDLVSDAKRDARFLEALRSRLAEEPVVLAPSGAATVAVSVPARVRRSWMAPAAVAAGFAVVAGTLVVTQMAGGLGSRDVGAEQALAQATTSVQAVALSDKPASGVSEMPNAVINGQLVRDARLDEYLAAHKKFGGSSLPGGPSGFLRNASVEVPAR</sequence>
<dbReference type="PANTHER" id="PTHR38104:SF1">
    <property type="entry name" value="ANTI-SIGMA-E FACTOR RSEA"/>
    <property type="match status" value="1"/>
</dbReference>
<dbReference type="CDD" id="cd16328">
    <property type="entry name" value="RseA_N"/>
    <property type="match status" value="1"/>
</dbReference>
<protein>
    <submittedName>
        <fullName evidence="2">Sigma-E factor negative regulatory protein</fullName>
    </submittedName>
</protein>
<dbReference type="InterPro" id="IPR036147">
    <property type="entry name" value="Anti-sigma_E_RseA_N_sf"/>
</dbReference>
<evidence type="ECO:0000259" key="1">
    <source>
        <dbReference type="Pfam" id="PF03872"/>
    </source>
</evidence>
<dbReference type="PANTHER" id="PTHR38104">
    <property type="match status" value="1"/>
</dbReference>
<name>A0ABZ0CWX5_9BURK</name>
<keyword evidence="3" id="KW-1185">Reference proteome</keyword>
<dbReference type="Pfam" id="PF03872">
    <property type="entry name" value="RseA_N"/>
    <property type="match status" value="1"/>
</dbReference>
<dbReference type="Gene3D" id="1.10.10.880">
    <property type="entry name" value="Anti sigma-E protein RseA, N-terminal domain"/>
    <property type="match status" value="1"/>
</dbReference>
<reference evidence="2 3" key="1">
    <citation type="submission" date="2023-10" db="EMBL/GenBank/DDBJ databases">
        <title>Bacteria for the degradation of biodegradable plastic PBAT(Polybutylene adipate terephthalate).</title>
        <authorList>
            <person name="Weon H.-Y."/>
            <person name="Yeon J."/>
        </authorList>
    </citation>
    <scope>NUCLEOTIDE SEQUENCE [LARGE SCALE GENOMIC DNA]</scope>
    <source>
        <strain evidence="2 3">SBD 7-3</strain>
    </source>
</reference>
<evidence type="ECO:0000313" key="2">
    <source>
        <dbReference type="EMBL" id="WOB09474.1"/>
    </source>
</evidence>
<dbReference type="RefSeq" id="WP_316702424.1">
    <property type="nucleotide sequence ID" value="NZ_CP136336.1"/>
</dbReference>
<feature type="domain" description="Anti sigma-E protein RseA N-terminal" evidence="1">
    <location>
        <begin position="13"/>
        <end position="90"/>
    </location>
</feature>
<dbReference type="SUPFAM" id="SSF89069">
    <property type="entry name" value="N-terminal, cytoplasmic domain of anti-sigmaE factor RseA"/>
    <property type="match status" value="1"/>
</dbReference>
<dbReference type="InterPro" id="IPR052383">
    <property type="entry name" value="Anti-sigma-E_RseA-like"/>
</dbReference>
<gene>
    <name evidence="2" type="ORF">RXV79_05280</name>
</gene>
<dbReference type="Proteomes" id="UP001303946">
    <property type="component" value="Chromosome"/>
</dbReference>
<organism evidence="2 3">
    <name type="scientific">Piscinibacter gummiphilus</name>
    <dbReference type="NCBI Taxonomy" id="946333"/>
    <lineage>
        <taxon>Bacteria</taxon>
        <taxon>Pseudomonadati</taxon>
        <taxon>Pseudomonadota</taxon>
        <taxon>Betaproteobacteria</taxon>
        <taxon>Burkholderiales</taxon>
        <taxon>Sphaerotilaceae</taxon>
        <taxon>Piscinibacter</taxon>
    </lineage>
</organism>
<evidence type="ECO:0000313" key="3">
    <source>
        <dbReference type="Proteomes" id="UP001303946"/>
    </source>
</evidence>
<proteinExistence type="predicted"/>
<dbReference type="EMBL" id="CP136336">
    <property type="protein sequence ID" value="WOB09474.1"/>
    <property type="molecule type" value="Genomic_DNA"/>
</dbReference>
<dbReference type="InterPro" id="IPR005572">
    <property type="entry name" value="Anti-sigma_E_RseA_N"/>
</dbReference>